<dbReference type="EMBL" id="MU251389">
    <property type="protein sequence ID" value="KAG9237317.1"/>
    <property type="molecule type" value="Genomic_DNA"/>
</dbReference>
<evidence type="ECO:0000256" key="1">
    <source>
        <dbReference type="SAM" id="MobiDB-lite"/>
    </source>
</evidence>
<comment type="caution">
    <text evidence="2">The sequence shown here is derived from an EMBL/GenBank/DDBJ whole genome shotgun (WGS) entry which is preliminary data.</text>
</comment>
<protein>
    <submittedName>
        <fullName evidence="2">Uncharacterized protein</fullName>
    </submittedName>
</protein>
<evidence type="ECO:0000313" key="2">
    <source>
        <dbReference type="EMBL" id="KAG9237317.1"/>
    </source>
</evidence>
<evidence type="ECO:0000313" key="3">
    <source>
        <dbReference type="Proteomes" id="UP000824998"/>
    </source>
</evidence>
<dbReference type="OrthoDB" id="5236983at2759"/>
<dbReference type="AlphaFoldDB" id="A0A9P7YQ24"/>
<keyword evidence="3" id="KW-1185">Reference proteome</keyword>
<name>A0A9P7YQ24_9HELO</name>
<sequence>MLNTFMDKAFSDSSQMLKEDNRSQEQRGPASKNSADFTKARLKCLANMICEMKFCPVTREELQAKQSAVLPFSSLRTEYGYHHNVLNARFAAEGFQEYIQKPISERVEPDLLELLNVSVEDVEDLTDLLRVYAQIFDQAFFMGILGGAFKLNITSDIGNGIHREVNNGLTECNIWIARPEVDITINLNGCKFYVQCWNDWRTLRQSALATLVHEMLHAFFDIYDCRCITCKSNDPAPKGGLGFDGHGPVFADCLVVLIPEVSRMLNLEPWRVEHLLDLSYGIKDNMAHESWIPTKAQLERWGMSDLNYDDTPEMPRLTPP</sequence>
<proteinExistence type="predicted"/>
<reference evidence="2" key="1">
    <citation type="journal article" date="2021" name="IMA Fungus">
        <title>Genomic characterization of three marine fungi, including Emericellopsis atlantica sp. nov. with signatures of a generalist lifestyle and marine biomass degradation.</title>
        <authorList>
            <person name="Hagestad O.C."/>
            <person name="Hou L."/>
            <person name="Andersen J.H."/>
            <person name="Hansen E.H."/>
            <person name="Altermark B."/>
            <person name="Li C."/>
            <person name="Kuhnert E."/>
            <person name="Cox R.J."/>
            <person name="Crous P.W."/>
            <person name="Spatafora J.W."/>
            <person name="Lail K."/>
            <person name="Amirebrahimi M."/>
            <person name="Lipzen A."/>
            <person name="Pangilinan J."/>
            <person name="Andreopoulos W."/>
            <person name="Hayes R.D."/>
            <person name="Ng V."/>
            <person name="Grigoriev I.V."/>
            <person name="Jackson S.A."/>
            <person name="Sutton T.D.S."/>
            <person name="Dobson A.D.W."/>
            <person name="Rama T."/>
        </authorList>
    </citation>
    <scope>NUCLEOTIDE SEQUENCE</scope>
    <source>
        <strain evidence="2">TRa018bII</strain>
    </source>
</reference>
<dbReference type="Proteomes" id="UP000824998">
    <property type="component" value="Unassembled WGS sequence"/>
</dbReference>
<accession>A0A9P7YQ24</accession>
<feature type="region of interest" description="Disordered" evidence="1">
    <location>
        <begin position="13"/>
        <end position="34"/>
    </location>
</feature>
<gene>
    <name evidence="2" type="ORF">BJ875DRAFT_520896</name>
</gene>
<organism evidence="2 3">
    <name type="scientific">Amylocarpus encephaloides</name>
    <dbReference type="NCBI Taxonomy" id="45428"/>
    <lineage>
        <taxon>Eukaryota</taxon>
        <taxon>Fungi</taxon>
        <taxon>Dikarya</taxon>
        <taxon>Ascomycota</taxon>
        <taxon>Pezizomycotina</taxon>
        <taxon>Leotiomycetes</taxon>
        <taxon>Helotiales</taxon>
        <taxon>Helotiales incertae sedis</taxon>
        <taxon>Amylocarpus</taxon>
    </lineage>
</organism>